<keyword evidence="3" id="KW-1185">Reference proteome</keyword>
<evidence type="ECO:0000256" key="1">
    <source>
        <dbReference type="SAM" id="SignalP"/>
    </source>
</evidence>
<dbReference type="AlphaFoldDB" id="A0A2P8DA57"/>
<sequence>MKKRILLATLFLVSMTYGVFAQDYKTTLATTYKAFNETKDAQEKLNQSNRFGLIAKKFNTEWSAAYYAAWSKILLNYDEKDAAKKDALLDEADDLLSTAASLSDKNNKQQQSEIYALTAMAANARIGVDPQKRWKKYGKIFEDNLESAKKDNEANPRIYFLKGTSKFYTPKMFGGGKKNALEYFEKADGYFAKETGDDITMPSWGKEVNAEYIKMCKTDD</sequence>
<feature type="signal peptide" evidence="1">
    <location>
        <begin position="1"/>
        <end position="21"/>
    </location>
</feature>
<protein>
    <submittedName>
        <fullName evidence="2">Uncharacterized protein</fullName>
    </submittedName>
</protein>
<keyword evidence="1" id="KW-0732">Signal</keyword>
<reference evidence="2 3" key="1">
    <citation type="submission" date="2018-03" db="EMBL/GenBank/DDBJ databases">
        <title>Genomic Encyclopedia of Type Strains, Phase III (KMG-III): the genomes of soil and plant-associated and newly described type strains.</title>
        <authorList>
            <person name="Whitman W."/>
        </authorList>
    </citation>
    <scope>NUCLEOTIDE SEQUENCE [LARGE SCALE GENOMIC DNA]</scope>
    <source>
        <strain evidence="2 3">CGMCC 1.12700</strain>
    </source>
</reference>
<proteinExistence type="predicted"/>
<accession>A0A2P8DA57</accession>
<name>A0A2P8DA57_9BACT</name>
<evidence type="ECO:0000313" key="3">
    <source>
        <dbReference type="Proteomes" id="UP000240572"/>
    </source>
</evidence>
<organism evidence="2 3">
    <name type="scientific">Taibaiella chishuiensis</name>
    <dbReference type="NCBI Taxonomy" id="1434707"/>
    <lineage>
        <taxon>Bacteria</taxon>
        <taxon>Pseudomonadati</taxon>
        <taxon>Bacteroidota</taxon>
        <taxon>Chitinophagia</taxon>
        <taxon>Chitinophagales</taxon>
        <taxon>Chitinophagaceae</taxon>
        <taxon>Taibaiella</taxon>
    </lineage>
</organism>
<evidence type="ECO:0000313" key="2">
    <source>
        <dbReference type="EMBL" id="PSK94110.1"/>
    </source>
</evidence>
<dbReference type="Proteomes" id="UP000240572">
    <property type="component" value="Unassembled WGS sequence"/>
</dbReference>
<gene>
    <name evidence="2" type="ORF">B0I18_101261</name>
</gene>
<comment type="caution">
    <text evidence="2">The sequence shown here is derived from an EMBL/GenBank/DDBJ whole genome shotgun (WGS) entry which is preliminary data.</text>
</comment>
<dbReference type="OrthoDB" id="1150971at2"/>
<feature type="chain" id="PRO_5015124652" evidence="1">
    <location>
        <begin position="22"/>
        <end position="220"/>
    </location>
</feature>
<dbReference type="RefSeq" id="WP_106520841.1">
    <property type="nucleotide sequence ID" value="NZ_PYGD01000001.1"/>
</dbReference>
<dbReference type="EMBL" id="PYGD01000001">
    <property type="protein sequence ID" value="PSK94110.1"/>
    <property type="molecule type" value="Genomic_DNA"/>
</dbReference>